<comment type="caution">
    <text evidence="1">The sequence shown here is derived from an EMBL/GenBank/DDBJ whole genome shotgun (WGS) entry which is preliminary data.</text>
</comment>
<sequence>MLALPSTEEAMKPVIGVYLGWIPPDEKVWEPLYRTVRTNDGYKTEPTQLLAPTIARYPGLKEVLAPARKLSDLPYTLRKRTPLIRPDYERNARTLNLQYPIVDLFEYIGRTGGQFSGDPFTVCPIVEPDEDGQYTYEFGLWKVDNEVANNLNSSTQFKAIANPPEAPIVTAQERRLGEFSPHFSRLENTISNINLVNIGEKDCSGGGQIIISFDTSTNLYETPSFALASQEVAMSV</sequence>
<proteinExistence type="predicted"/>
<reference evidence="1 2" key="1">
    <citation type="submission" date="2018-03" db="EMBL/GenBank/DDBJ databases">
        <title>The ancient ancestry and fast evolution of plastids.</title>
        <authorList>
            <person name="Moore K.R."/>
            <person name="Magnabosco C."/>
            <person name="Momper L."/>
            <person name="Gold D.A."/>
            <person name="Bosak T."/>
            <person name="Fournier G.P."/>
        </authorList>
    </citation>
    <scope>NUCLEOTIDE SEQUENCE [LARGE SCALE GENOMIC DNA]</scope>
    <source>
        <strain evidence="1 2">CCALA 037</strain>
    </source>
</reference>
<protein>
    <submittedName>
        <fullName evidence="1">Uncharacterized protein</fullName>
    </submittedName>
</protein>
<keyword evidence="2" id="KW-1185">Reference proteome</keyword>
<accession>A0A2T1FNQ9</accession>
<dbReference type="Proteomes" id="UP000238937">
    <property type="component" value="Unassembled WGS sequence"/>
</dbReference>
<organism evidence="1 2">
    <name type="scientific">Chamaesiphon polymorphus CCALA 037</name>
    <dbReference type="NCBI Taxonomy" id="2107692"/>
    <lineage>
        <taxon>Bacteria</taxon>
        <taxon>Bacillati</taxon>
        <taxon>Cyanobacteriota</taxon>
        <taxon>Cyanophyceae</taxon>
        <taxon>Gomontiellales</taxon>
        <taxon>Chamaesiphonaceae</taxon>
        <taxon>Chamaesiphon</taxon>
    </lineage>
</organism>
<evidence type="ECO:0000313" key="1">
    <source>
        <dbReference type="EMBL" id="PSB46632.1"/>
    </source>
</evidence>
<name>A0A2T1FNQ9_9CYAN</name>
<evidence type="ECO:0000313" key="2">
    <source>
        <dbReference type="Proteomes" id="UP000238937"/>
    </source>
</evidence>
<dbReference type="EMBL" id="PVWO01000475">
    <property type="protein sequence ID" value="PSB46632.1"/>
    <property type="molecule type" value="Genomic_DNA"/>
</dbReference>
<dbReference type="AlphaFoldDB" id="A0A2T1FNQ9"/>
<gene>
    <name evidence="1" type="ORF">C7B77_24680</name>
</gene>